<evidence type="ECO:0000256" key="1">
    <source>
        <dbReference type="SAM" id="Coils"/>
    </source>
</evidence>
<feature type="coiled-coil region" evidence="1">
    <location>
        <begin position="109"/>
        <end position="154"/>
    </location>
</feature>
<sequence>MSACPNCQKTLTLFDYEGIELLHCPDCKSFWFQGEQFRQVKKTGFAKLSELLPDHNAEFDSQSPPEDQEFHCPACQTHILTPYAYAYSSDIQLYRCTQCHGIWAQSSALSRIDALLEGYQESLEEAKAKVMPLMLKVKNQIHQEDRQREEQRKKKGVFNRFFRGKKLKNKKVHNLFEENSQEDDTSQE</sequence>
<keyword evidence="1" id="KW-0175">Coiled coil</keyword>
<evidence type="ECO:0000313" key="3">
    <source>
        <dbReference type="EMBL" id="PIE35290.1"/>
    </source>
</evidence>
<dbReference type="AlphaFoldDB" id="A0A2G6KIU1"/>
<dbReference type="InterPro" id="IPR027392">
    <property type="entry name" value="TF_Znf"/>
</dbReference>
<feature type="domain" description="Transcription factor zinc-finger" evidence="2">
    <location>
        <begin position="4"/>
        <end position="41"/>
    </location>
</feature>
<reference evidence="3 4" key="1">
    <citation type="submission" date="2017-10" db="EMBL/GenBank/DDBJ databases">
        <title>Novel microbial diversity and functional potential in the marine mammal oral microbiome.</title>
        <authorList>
            <person name="Dudek N.K."/>
            <person name="Sun C.L."/>
            <person name="Burstein D."/>
            <person name="Kantor R.S."/>
            <person name="Aliaga Goltsman D.S."/>
            <person name="Bik E.M."/>
            <person name="Thomas B.C."/>
            <person name="Banfield J.F."/>
            <person name="Relman D.A."/>
        </authorList>
    </citation>
    <scope>NUCLEOTIDE SEQUENCE [LARGE SCALE GENOMIC DNA]</scope>
    <source>
        <strain evidence="3">DOLJORAL78_47_16</strain>
    </source>
</reference>
<accession>A0A2G6KIU1</accession>
<organism evidence="3 4">
    <name type="scientific">candidate division KSB3 bacterium</name>
    <dbReference type="NCBI Taxonomy" id="2044937"/>
    <lineage>
        <taxon>Bacteria</taxon>
        <taxon>candidate division KSB3</taxon>
    </lineage>
</organism>
<evidence type="ECO:0000313" key="4">
    <source>
        <dbReference type="Proteomes" id="UP000230821"/>
    </source>
</evidence>
<proteinExistence type="predicted"/>
<dbReference type="EMBL" id="PDSK01000048">
    <property type="protein sequence ID" value="PIE35290.1"/>
    <property type="molecule type" value="Genomic_DNA"/>
</dbReference>
<name>A0A2G6KIU1_9BACT</name>
<comment type="caution">
    <text evidence="3">The sequence shown here is derived from an EMBL/GenBank/DDBJ whole genome shotgun (WGS) entry which is preliminary data.</text>
</comment>
<evidence type="ECO:0000259" key="2">
    <source>
        <dbReference type="Pfam" id="PF13453"/>
    </source>
</evidence>
<dbReference type="Proteomes" id="UP000230821">
    <property type="component" value="Unassembled WGS sequence"/>
</dbReference>
<dbReference type="Pfam" id="PF13453">
    <property type="entry name" value="Zn_ribbon_TFIIB"/>
    <property type="match status" value="2"/>
</dbReference>
<protein>
    <recommendedName>
        <fullName evidence="2">Transcription factor zinc-finger domain-containing protein</fullName>
    </recommendedName>
</protein>
<feature type="domain" description="Transcription factor zinc-finger" evidence="2">
    <location>
        <begin position="71"/>
        <end position="111"/>
    </location>
</feature>
<gene>
    <name evidence="3" type="ORF">CSA56_04720</name>
</gene>